<accession>A0AAV2IEM8</accession>
<evidence type="ECO:0000313" key="2">
    <source>
        <dbReference type="Proteomes" id="UP001497497"/>
    </source>
</evidence>
<dbReference type="AlphaFoldDB" id="A0AAV2IEM8"/>
<gene>
    <name evidence="1" type="ORF">GSLYS_00018793001</name>
</gene>
<name>A0AAV2IEM8_LYMST</name>
<sequence>MEFTNVCTKTIQVGPNLPLLIDNSSSHKSLATDQFKGQTVYMKDGEDMEFTNVCTKTIHIGHNLIDHTQSKNTSIVLQENKLTGEKMLNSQTVYMKDGEDMELTNVCTKTIHMGHNLIDHTQSKNTSIALQENKLTSEKMLNSQTVYMKDGEDMELTNVCTKTIHMGHNLIDHTQSKNTSIALQEHKLTSEKMLNSQTVYMKDGEDMELTNVCTKTIHMGHNLIDH</sequence>
<reference evidence="1 2" key="1">
    <citation type="submission" date="2024-04" db="EMBL/GenBank/DDBJ databases">
        <authorList>
            <consortium name="Genoscope - CEA"/>
            <person name="William W."/>
        </authorList>
    </citation>
    <scope>NUCLEOTIDE SEQUENCE [LARGE SCALE GENOMIC DNA]</scope>
</reference>
<evidence type="ECO:0000313" key="1">
    <source>
        <dbReference type="EMBL" id="CAL1545310.1"/>
    </source>
</evidence>
<dbReference type="Proteomes" id="UP001497497">
    <property type="component" value="Unassembled WGS sequence"/>
</dbReference>
<keyword evidence="2" id="KW-1185">Reference proteome</keyword>
<protein>
    <submittedName>
        <fullName evidence="1">Uncharacterized protein</fullName>
    </submittedName>
</protein>
<organism evidence="1 2">
    <name type="scientific">Lymnaea stagnalis</name>
    <name type="common">Great pond snail</name>
    <name type="synonym">Helix stagnalis</name>
    <dbReference type="NCBI Taxonomy" id="6523"/>
    <lineage>
        <taxon>Eukaryota</taxon>
        <taxon>Metazoa</taxon>
        <taxon>Spiralia</taxon>
        <taxon>Lophotrochozoa</taxon>
        <taxon>Mollusca</taxon>
        <taxon>Gastropoda</taxon>
        <taxon>Heterobranchia</taxon>
        <taxon>Euthyneura</taxon>
        <taxon>Panpulmonata</taxon>
        <taxon>Hygrophila</taxon>
        <taxon>Lymnaeoidea</taxon>
        <taxon>Lymnaeidae</taxon>
        <taxon>Lymnaea</taxon>
    </lineage>
</organism>
<comment type="caution">
    <text evidence="1">The sequence shown here is derived from an EMBL/GenBank/DDBJ whole genome shotgun (WGS) entry which is preliminary data.</text>
</comment>
<dbReference type="EMBL" id="CAXITT010000698">
    <property type="protein sequence ID" value="CAL1545310.1"/>
    <property type="molecule type" value="Genomic_DNA"/>
</dbReference>
<proteinExistence type="predicted"/>
<feature type="non-terminal residue" evidence="1">
    <location>
        <position position="226"/>
    </location>
</feature>